<gene>
    <name evidence="2" type="ORF">KEF29_34170</name>
</gene>
<evidence type="ECO:0000313" key="2">
    <source>
        <dbReference type="EMBL" id="MBR8642751.1"/>
    </source>
</evidence>
<proteinExistence type="predicted"/>
<protein>
    <submittedName>
        <fullName evidence="2">Uncharacterized protein</fullName>
    </submittedName>
</protein>
<feature type="transmembrane region" description="Helical" evidence="1">
    <location>
        <begin position="229"/>
        <end position="246"/>
    </location>
</feature>
<evidence type="ECO:0000313" key="3">
    <source>
        <dbReference type="Proteomes" id="UP000682308"/>
    </source>
</evidence>
<dbReference type="EMBL" id="JAGTPG010000002">
    <property type="protein sequence ID" value="MBR8642751.1"/>
    <property type="molecule type" value="Genomic_DNA"/>
</dbReference>
<dbReference type="AlphaFoldDB" id="A0A941J5I5"/>
<keyword evidence="1" id="KW-0812">Transmembrane</keyword>
<sequence>MAWRMWIYGFVVCVATLVPAAELVNTGHRSVLSEWGRLLGTQVAGAYEEIGTPVAYAAYVLFIAFIGSVWVGLPLLFAGLPNWRGRLRPRSWTRERQLRRVVPFLAVAAQAGSAITQTRGGRSSAAHRVAARTQRLEIEILGAWRGAMPGRNRNRRRTLQVHARQVVSVLRMATHRIDQSPEDGLRELGLLLLQIAERQAEGRVGALLDEEQLAGIEPVTVRDWERLKLVVLLGICAMSAVGAHALDVPGALLPYAVGGAGLATALLVYGSRARDGLDIIDSLRGIQRP</sequence>
<accession>A0A941J5I5</accession>
<organism evidence="2 3">
    <name type="scientific">Streptomyces tuirus</name>
    <dbReference type="NCBI Taxonomy" id="68278"/>
    <lineage>
        <taxon>Bacteria</taxon>
        <taxon>Bacillati</taxon>
        <taxon>Actinomycetota</taxon>
        <taxon>Actinomycetes</taxon>
        <taxon>Kitasatosporales</taxon>
        <taxon>Streptomycetaceae</taxon>
        <taxon>Streptomyces</taxon>
    </lineage>
</organism>
<evidence type="ECO:0000256" key="1">
    <source>
        <dbReference type="SAM" id="Phobius"/>
    </source>
</evidence>
<dbReference type="Proteomes" id="UP000682308">
    <property type="component" value="Unassembled WGS sequence"/>
</dbReference>
<keyword evidence="1" id="KW-1133">Transmembrane helix</keyword>
<feature type="transmembrane region" description="Helical" evidence="1">
    <location>
        <begin position="56"/>
        <end position="80"/>
    </location>
</feature>
<comment type="caution">
    <text evidence="2">The sequence shown here is derived from an EMBL/GenBank/DDBJ whole genome shotgun (WGS) entry which is preliminary data.</text>
</comment>
<reference evidence="2 3" key="1">
    <citation type="submission" date="2021-04" db="EMBL/GenBank/DDBJ databases">
        <title>Characterization of the biosynthetic gene cluster of new lipopeptides with antitumor activity in the genome of the marine Streptomyces PHM034.</title>
        <authorList>
            <person name="Ceniceros A."/>
            <person name="Canedo L."/>
            <person name="Mendez C."/>
            <person name="Olano C."/>
            <person name="Schleissner C."/>
            <person name="Cuevas C."/>
            <person name="De La Calle F."/>
            <person name="Salas J.A."/>
        </authorList>
    </citation>
    <scope>NUCLEOTIDE SEQUENCE [LARGE SCALE GENOMIC DNA]</scope>
    <source>
        <strain evidence="2 3">PHM034</strain>
    </source>
</reference>
<name>A0A941J5I5_9ACTN</name>
<keyword evidence="3" id="KW-1185">Reference proteome</keyword>
<feature type="transmembrane region" description="Helical" evidence="1">
    <location>
        <begin position="252"/>
        <end position="270"/>
    </location>
</feature>
<keyword evidence="1" id="KW-0472">Membrane</keyword>